<evidence type="ECO:0000313" key="2">
    <source>
        <dbReference type="EMBL" id="PJJ70544.1"/>
    </source>
</evidence>
<protein>
    <submittedName>
        <fullName evidence="2">Uncharacterized protein DUF3618</fullName>
    </submittedName>
</protein>
<reference evidence="2 3" key="1">
    <citation type="submission" date="2017-11" db="EMBL/GenBank/DDBJ databases">
        <title>Genomic Encyclopedia of Archaeal and Bacterial Type Strains, Phase II (KMG-II): From Individual Species to Whole Genera.</title>
        <authorList>
            <person name="Goeker M."/>
        </authorList>
    </citation>
    <scope>NUCLEOTIDE SEQUENCE [LARGE SCALE GENOMIC DNA]</scope>
    <source>
        <strain evidence="2 3">DSM 27393</strain>
    </source>
</reference>
<dbReference type="Pfam" id="PF12277">
    <property type="entry name" value="DUF3618"/>
    <property type="match status" value="1"/>
</dbReference>
<dbReference type="InterPro" id="IPR022062">
    <property type="entry name" value="DUF3618"/>
</dbReference>
<accession>A0A2M9CF43</accession>
<gene>
    <name evidence="2" type="ORF">CLV46_0066</name>
</gene>
<dbReference type="RefSeq" id="WP_157802173.1">
    <property type="nucleotide sequence ID" value="NZ_PGFF01000001.1"/>
</dbReference>
<keyword evidence="1" id="KW-0812">Transmembrane</keyword>
<feature type="transmembrane region" description="Helical" evidence="1">
    <location>
        <begin position="52"/>
        <end position="72"/>
    </location>
</feature>
<proteinExistence type="predicted"/>
<name>A0A2M9CF43_9MICO</name>
<keyword evidence="1" id="KW-0472">Membrane</keyword>
<dbReference type="Proteomes" id="UP000228758">
    <property type="component" value="Unassembled WGS sequence"/>
</dbReference>
<dbReference type="AlphaFoldDB" id="A0A2M9CF43"/>
<sequence>MTDPALQARAERVRNELGHTLDAIEDKLNVQKQFERLKTKAKSNYDEQPVPWMVGAGAVAAVVLGLVAWALFTDD</sequence>
<dbReference type="EMBL" id="PGFF01000001">
    <property type="protein sequence ID" value="PJJ70544.1"/>
    <property type="molecule type" value="Genomic_DNA"/>
</dbReference>
<dbReference type="OrthoDB" id="5126074at2"/>
<organism evidence="2 3">
    <name type="scientific">Diaminobutyricimonas aerilata</name>
    <dbReference type="NCBI Taxonomy" id="1162967"/>
    <lineage>
        <taxon>Bacteria</taxon>
        <taxon>Bacillati</taxon>
        <taxon>Actinomycetota</taxon>
        <taxon>Actinomycetes</taxon>
        <taxon>Micrococcales</taxon>
        <taxon>Microbacteriaceae</taxon>
        <taxon>Diaminobutyricimonas</taxon>
    </lineage>
</organism>
<keyword evidence="1" id="KW-1133">Transmembrane helix</keyword>
<comment type="caution">
    <text evidence="2">The sequence shown here is derived from an EMBL/GenBank/DDBJ whole genome shotgun (WGS) entry which is preliminary data.</text>
</comment>
<evidence type="ECO:0000313" key="3">
    <source>
        <dbReference type="Proteomes" id="UP000228758"/>
    </source>
</evidence>
<keyword evidence="3" id="KW-1185">Reference proteome</keyword>
<evidence type="ECO:0000256" key="1">
    <source>
        <dbReference type="SAM" id="Phobius"/>
    </source>
</evidence>